<evidence type="ECO:0000259" key="13">
    <source>
        <dbReference type="PROSITE" id="PS50972"/>
    </source>
</evidence>
<dbReference type="InterPro" id="IPR006390">
    <property type="entry name" value="DHP_synth_dom"/>
</dbReference>
<evidence type="ECO:0000256" key="1">
    <source>
        <dbReference type="ARBA" id="ARBA00000012"/>
    </source>
</evidence>
<keyword evidence="10" id="KW-0289">Folate biosynthesis</keyword>
<evidence type="ECO:0000256" key="8">
    <source>
        <dbReference type="ARBA" id="ARBA00022723"/>
    </source>
</evidence>
<keyword evidence="9" id="KW-0460">Magnesium</keyword>
<keyword evidence="7" id="KW-0808">Transferase</keyword>
<evidence type="ECO:0000313" key="14">
    <source>
        <dbReference type="EMBL" id="SMB91538.1"/>
    </source>
</evidence>
<accession>A0A1W1VDU0</accession>
<dbReference type="UniPathway" id="UPA00077">
    <property type="reaction ID" value="UER00156"/>
</dbReference>
<evidence type="ECO:0000256" key="2">
    <source>
        <dbReference type="ARBA" id="ARBA00001946"/>
    </source>
</evidence>
<dbReference type="SUPFAM" id="SSF51717">
    <property type="entry name" value="Dihydropteroate synthetase-like"/>
    <property type="match status" value="1"/>
</dbReference>
<dbReference type="GO" id="GO:0046654">
    <property type="term" value="P:tetrahydrofolate biosynthetic process"/>
    <property type="evidence" value="ECO:0007669"/>
    <property type="project" value="UniProtKB-UniPathway"/>
</dbReference>
<dbReference type="Proteomes" id="UP000192731">
    <property type="component" value="Unassembled WGS sequence"/>
</dbReference>
<dbReference type="EMBL" id="FWWT01000019">
    <property type="protein sequence ID" value="SMB91538.1"/>
    <property type="molecule type" value="Genomic_DNA"/>
</dbReference>
<dbReference type="PANTHER" id="PTHR20941:SF1">
    <property type="entry name" value="FOLIC ACID SYNTHESIS PROTEIN FOL1"/>
    <property type="match status" value="1"/>
</dbReference>
<feature type="domain" description="Pterin-binding" evidence="13">
    <location>
        <begin position="135"/>
        <end position="387"/>
    </location>
</feature>
<evidence type="ECO:0000256" key="7">
    <source>
        <dbReference type="ARBA" id="ARBA00022679"/>
    </source>
</evidence>
<dbReference type="Pfam" id="PF00809">
    <property type="entry name" value="Pterin_bind"/>
    <property type="match status" value="1"/>
</dbReference>
<proteinExistence type="inferred from homology"/>
<dbReference type="PROSITE" id="PS00793">
    <property type="entry name" value="DHPS_2"/>
    <property type="match status" value="1"/>
</dbReference>
<dbReference type="InterPro" id="IPR045031">
    <property type="entry name" value="DHP_synth-like"/>
</dbReference>
<dbReference type="AlphaFoldDB" id="A0A1W1VDU0"/>
<dbReference type="InterPro" id="IPR011005">
    <property type="entry name" value="Dihydropteroate_synth-like_sf"/>
</dbReference>
<dbReference type="PROSITE" id="PS50972">
    <property type="entry name" value="PTERIN_BINDING"/>
    <property type="match status" value="1"/>
</dbReference>
<dbReference type="OrthoDB" id="9811744at2"/>
<dbReference type="STRING" id="656914.SAMN00017405_2200"/>
<name>A0A1W1VDU0_DESTI</name>
<comment type="pathway">
    <text evidence="3">Cofactor biosynthesis; tetrahydrofolate biosynthesis; 7,8-dihydrofolate from 2-amino-4-hydroxy-6-hydroxymethyl-7,8-dihydropteridine diphosphate and 4-aminobenzoate: step 1/2.</text>
</comment>
<organism evidence="14 15">
    <name type="scientific">Desulfonispora thiosulfatigenes DSM 11270</name>
    <dbReference type="NCBI Taxonomy" id="656914"/>
    <lineage>
        <taxon>Bacteria</taxon>
        <taxon>Bacillati</taxon>
        <taxon>Bacillota</taxon>
        <taxon>Clostridia</taxon>
        <taxon>Eubacteriales</taxon>
        <taxon>Peptococcaceae</taxon>
        <taxon>Desulfonispora</taxon>
    </lineage>
</organism>
<dbReference type="InterPro" id="IPR000489">
    <property type="entry name" value="Pterin-binding_dom"/>
</dbReference>
<evidence type="ECO:0000256" key="11">
    <source>
        <dbReference type="ARBA" id="ARBA00030193"/>
    </source>
</evidence>
<gene>
    <name evidence="14" type="ORF">SAMN00017405_2200</name>
</gene>
<dbReference type="GO" id="GO:0046872">
    <property type="term" value="F:metal ion binding"/>
    <property type="evidence" value="ECO:0007669"/>
    <property type="project" value="UniProtKB-KW"/>
</dbReference>
<keyword evidence="15" id="KW-1185">Reference proteome</keyword>
<reference evidence="14 15" key="1">
    <citation type="submission" date="2017-04" db="EMBL/GenBank/DDBJ databases">
        <authorList>
            <person name="Afonso C.L."/>
            <person name="Miller P.J."/>
            <person name="Scott M.A."/>
            <person name="Spackman E."/>
            <person name="Goraichik I."/>
            <person name="Dimitrov K.M."/>
            <person name="Suarez D.L."/>
            <person name="Swayne D.E."/>
        </authorList>
    </citation>
    <scope>NUCLEOTIDE SEQUENCE [LARGE SCALE GENOMIC DNA]</scope>
    <source>
        <strain evidence="14 15">DSM 11270</strain>
    </source>
</reference>
<dbReference type="NCBIfam" id="TIGR01496">
    <property type="entry name" value="DHPS"/>
    <property type="match status" value="1"/>
</dbReference>
<evidence type="ECO:0000256" key="5">
    <source>
        <dbReference type="ARBA" id="ARBA00012458"/>
    </source>
</evidence>
<dbReference type="PANTHER" id="PTHR20941">
    <property type="entry name" value="FOLATE SYNTHESIS PROTEINS"/>
    <property type="match status" value="1"/>
</dbReference>
<comment type="function">
    <text evidence="12">Catalyzes the condensation of para-aminobenzoate (pABA) with 6-hydroxymethyl-7,8-dihydropterin diphosphate (DHPt-PP) to form 7,8-dihydropteroate (H2Pte), the immediate precursor of folate derivatives.</text>
</comment>
<evidence type="ECO:0000256" key="3">
    <source>
        <dbReference type="ARBA" id="ARBA00004763"/>
    </source>
</evidence>
<keyword evidence="8" id="KW-0479">Metal-binding</keyword>
<evidence type="ECO:0000256" key="9">
    <source>
        <dbReference type="ARBA" id="ARBA00022842"/>
    </source>
</evidence>
<dbReference type="EC" id="2.5.1.15" evidence="5"/>
<comment type="cofactor">
    <cofactor evidence="2">
        <name>Mg(2+)</name>
        <dbReference type="ChEBI" id="CHEBI:18420"/>
    </cofactor>
</comment>
<dbReference type="FunFam" id="3.20.20.20:FF:000006">
    <property type="entry name" value="Dihydropteroate synthase"/>
    <property type="match status" value="1"/>
</dbReference>
<dbReference type="GO" id="GO:0046656">
    <property type="term" value="P:folic acid biosynthetic process"/>
    <property type="evidence" value="ECO:0007669"/>
    <property type="project" value="UniProtKB-KW"/>
</dbReference>
<sequence length="396" mass="45079">MLIRPLSKRRNLINEIDLIGADKGSIPFFKEKAEILYFKIYGIRSAEANILKQELLSRGGDLVISHQCVVCKTEKTDALILATRKTLKQLINKLTFLPYWNLPKIKKQLEDYLKETNKDNLNLPKDRVLNIWDKPLLMGIINLTPDSFYAKSRIKKDDLLLKVKEYIDNGADILDIGGESTRPGSDSVSKEEELERVIPTIQVIRENFDIPISLDTYKAEVAREGIKVGADIINDISGFEFDENMVDVIKETGAPIVIMHMKGNPKNMQENPYYDDVIKEVCSYFVGKIEYALNNGVKREQIILDPGIGFGKRLEDNLTILKYMDEFKMFNLPILIGASRKSVIKDVLNLPVDERLSGTLAITARAAELNTNIIRVHDIRENRQVIDMIEAIKEVD</sequence>
<evidence type="ECO:0000256" key="6">
    <source>
        <dbReference type="ARBA" id="ARBA00016919"/>
    </source>
</evidence>
<evidence type="ECO:0000256" key="12">
    <source>
        <dbReference type="ARBA" id="ARBA00053449"/>
    </source>
</evidence>
<comment type="similarity">
    <text evidence="4">Belongs to the DHPS family.</text>
</comment>
<dbReference type="Gene3D" id="3.20.20.20">
    <property type="entry name" value="Dihydropteroate synthase-like"/>
    <property type="match status" value="1"/>
</dbReference>
<dbReference type="CDD" id="cd00739">
    <property type="entry name" value="DHPS"/>
    <property type="match status" value="1"/>
</dbReference>
<dbReference type="GO" id="GO:0005829">
    <property type="term" value="C:cytosol"/>
    <property type="evidence" value="ECO:0007669"/>
    <property type="project" value="TreeGrafter"/>
</dbReference>
<evidence type="ECO:0000256" key="4">
    <source>
        <dbReference type="ARBA" id="ARBA00009503"/>
    </source>
</evidence>
<protein>
    <recommendedName>
        <fullName evidence="6">Dihydropteroate synthase</fullName>
        <ecNumber evidence="5">2.5.1.15</ecNumber>
    </recommendedName>
    <alternativeName>
        <fullName evidence="11">Dihydropteroate pyrophosphorylase</fullName>
    </alternativeName>
</protein>
<dbReference type="GO" id="GO:0004156">
    <property type="term" value="F:dihydropteroate synthase activity"/>
    <property type="evidence" value="ECO:0007669"/>
    <property type="project" value="UniProtKB-EC"/>
</dbReference>
<evidence type="ECO:0000313" key="15">
    <source>
        <dbReference type="Proteomes" id="UP000192731"/>
    </source>
</evidence>
<comment type="catalytic activity">
    <reaction evidence="1">
        <text>(7,8-dihydropterin-6-yl)methyl diphosphate + 4-aminobenzoate = 7,8-dihydropteroate + diphosphate</text>
        <dbReference type="Rhea" id="RHEA:19949"/>
        <dbReference type="ChEBI" id="CHEBI:17836"/>
        <dbReference type="ChEBI" id="CHEBI:17839"/>
        <dbReference type="ChEBI" id="CHEBI:33019"/>
        <dbReference type="ChEBI" id="CHEBI:72950"/>
        <dbReference type="EC" id="2.5.1.15"/>
    </reaction>
</comment>
<dbReference type="RefSeq" id="WP_084053362.1">
    <property type="nucleotide sequence ID" value="NZ_FWWT01000019.1"/>
</dbReference>
<evidence type="ECO:0000256" key="10">
    <source>
        <dbReference type="ARBA" id="ARBA00022909"/>
    </source>
</evidence>